<feature type="domain" description="Gnk2-homologous" evidence="8">
    <location>
        <begin position="23"/>
        <end position="125"/>
    </location>
</feature>
<dbReference type="eggNOG" id="ENOG502QPWH">
    <property type="taxonomic scope" value="Eukaryota"/>
</dbReference>
<organism evidence="9">
    <name type="scientific">Eucalyptus grandis</name>
    <name type="common">Flooded gum</name>
    <dbReference type="NCBI Taxonomy" id="71139"/>
    <lineage>
        <taxon>Eukaryota</taxon>
        <taxon>Viridiplantae</taxon>
        <taxon>Streptophyta</taxon>
        <taxon>Embryophyta</taxon>
        <taxon>Tracheophyta</taxon>
        <taxon>Spermatophyta</taxon>
        <taxon>Magnoliopsida</taxon>
        <taxon>eudicotyledons</taxon>
        <taxon>Gunneridae</taxon>
        <taxon>Pentapetalae</taxon>
        <taxon>rosids</taxon>
        <taxon>malvids</taxon>
        <taxon>Myrtales</taxon>
        <taxon>Myrtaceae</taxon>
        <taxon>Myrtoideae</taxon>
        <taxon>Eucalypteae</taxon>
        <taxon>Eucalyptus</taxon>
    </lineage>
</organism>
<dbReference type="AlphaFoldDB" id="A0A059DGC8"/>
<dbReference type="FunCoup" id="A0A059DGC8">
    <property type="interactions" value="208"/>
</dbReference>
<protein>
    <recommendedName>
        <fullName evidence="8">Gnk2-homologous domain-containing protein</fullName>
    </recommendedName>
</protein>
<keyword evidence="5" id="KW-0325">Glycoprotein</keyword>
<evidence type="ECO:0000313" key="9">
    <source>
        <dbReference type="EMBL" id="KCW89431.1"/>
    </source>
</evidence>
<gene>
    <name evidence="9" type="ORF">EUGRSUZ_A01730</name>
</gene>
<dbReference type="OMA" id="GSCTFRY"/>
<proteinExistence type="inferred from homology"/>
<evidence type="ECO:0000256" key="5">
    <source>
        <dbReference type="ARBA" id="ARBA00023180"/>
    </source>
</evidence>
<comment type="similarity">
    <text evidence="6">Belongs to the cysteine-rich repeat secretory protein family.</text>
</comment>
<dbReference type="PROSITE" id="PS51473">
    <property type="entry name" value="GNK2"/>
    <property type="match status" value="2"/>
</dbReference>
<dbReference type="EMBL" id="KK198753">
    <property type="protein sequence ID" value="KCW89431.1"/>
    <property type="molecule type" value="Genomic_DNA"/>
</dbReference>
<feature type="domain" description="Gnk2-homologous" evidence="8">
    <location>
        <begin position="131"/>
        <end position="236"/>
    </location>
</feature>
<comment type="subcellular location">
    <subcellularLocation>
        <location evidence="1">Secreted</location>
    </subcellularLocation>
</comment>
<dbReference type="InterPro" id="IPR002902">
    <property type="entry name" value="GNK2"/>
</dbReference>
<sequence length="239" mass="26460">MSSARFVLLSLYSALLLRAALGEGPLFHFCTSGNFTANSPYESNLNKLTSFLHTKTPPSGFALDSIGRHQHRVYGIALCRGDVSPSVCKACVADAGAEIQRLCPRNKGAIMWYDDCMFKYNDTNFFRQIDKANNFYLYNGNKVSDPALFNLRVTEMLTRLAKKAYSIPKLYAAGKKRVDGKTTLYGLVQCTRDLSAAECKACLEGEIGAIPIKFSGQEGGRLGGASCNFRYETYRFFSI</sequence>
<evidence type="ECO:0000259" key="8">
    <source>
        <dbReference type="PROSITE" id="PS51473"/>
    </source>
</evidence>
<dbReference type="InterPro" id="IPR050581">
    <property type="entry name" value="CRR_secretory_protein"/>
</dbReference>
<dbReference type="InterPro" id="IPR038408">
    <property type="entry name" value="GNK2_sf"/>
</dbReference>
<evidence type="ECO:0000256" key="1">
    <source>
        <dbReference type="ARBA" id="ARBA00004613"/>
    </source>
</evidence>
<accession>A0A059DGC8</accession>
<dbReference type="FunFam" id="3.30.430.20:FF:000009">
    <property type="entry name" value="Cysteine-rich receptor-like protein kinase 28"/>
    <property type="match status" value="1"/>
</dbReference>
<evidence type="ECO:0000256" key="3">
    <source>
        <dbReference type="ARBA" id="ARBA00022729"/>
    </source>
</evidence>
<reference evidence="9" key="1">
    <citation type="submission" date="2013-07" db="EMBL/GenBank/DDBJ databases">
        <title>The genome of Eucalyptus grandis.</title>
        <authorList>
            <person name="Schmutz J."/>
            <person name="Hayes R."/>
            <person name="Myburg A."/>
            <person name="Tuskan G."/>
            <person name="Grattapaglia D."/>
            <person name="Rokhsar D.S."/>
        </authorList>
    </citation>
    <scope>NUCLEOTIDE SEQUENCE</scope>
    <source>
        <tissue evidence="9">Leaf extractions</tissue>
    </source>
</reference>
<dbReference type="Gramene" id="KCW89431">
    <property type="protein sequence ID" value="KCW89431"/>
    <property type="gene ID" value="EUGRSUZ_A01730"/>
</dbReference>
<dbReference type="CDD" id="cd23509">
    <property type="entry name" value="Gnk2-like"/>
    <property type="match status" value="2"/>
</dbReference>
<dbReference type="PANTHER" id="PTHR32411">
    <property type="entry name" value="CYSTEINE-RICH REPEAT SECRETORY PROTEIN 38-RELATED"/>
    <property type="match status" value="1"/>
</dbReference>
<feature type="signal peptide" evidence="7">
    <location>
        <begin position="1"/>
        <end position="22"/>
    </location>
</feature>
<evidence type="ECO:0000256" key="6">
    <source>
        <dbReference type="ARBA" id="ARBA00038515"/>
    </source>
</evidence>
<dbReference type="GO" id="GO:0005576">
    <property type="term" value="C:extracellular region"/>
    <property type="evidence" value="ECO:0007669"/>
    <property type="project" value="UniProtKB-SubCell"/>
</dbReference>
<evidence type="ECO:0000256" key="4">
    <source>
        <dbReference type="ARBA" id="ARBA00022737"/>
    </source>
</evidence>
<dbReference type="Pfam" id="PF01657">
    <property type="entry name" value="Stress-antifung"/>
    <property type="match status" value="2"/>
</dbReference>
<dbReference type="InParanoid" id="A0A059DGC8"/>
<feature type="chain" id="PRO_5001575332" description="Gnk2-homologous domain-containing protein" evidence="7">
    <location>
        <begin position="23"/>
        <end position="239"/>
    </location>
</feature>
<dbReference type="Gene3D" id="3.30.430.20">
    <property type="entry name" value="Gnk2 domain, C-X8-C-X2-C motif"/>
    <property type="match status" value="2"/>
</dbReference>
<dbReference type="STRING" id="71139.A0A059DGC8"/>
<dbReference type="PANTHER" id="PTHR32411:SF43">
    <property type="entry name" value="CYSTEINE-RICH REPEAT SECRETORY PROTEIN 38"/>
    <property type="match status" value="1"/>
</dbReference>
<evidence type="ECO:0000256" key="2">
    <source>
        <dbReference type="ARBA" id="ARBA00022525"/>
    </source>
</evidence>
<name>A0A059DGC8_EUCGR</name>
<evidence type="ECO:0000256" key="7">
    <source>
        <dbReference type="SAM" id="SignalP"/>
    </source>
</evidence>
<keyword evidence="2" id="KW-0964">Secreted</keyword>
<keyword evidence="4" id="KW-0677">Repeat</keyword>
<keyword evidence="3 7" id="KW-0732">Signal</keyword>
<dbReference type="FunFam" id="3.30.430.20:FF:000002">
    <property type="entry name" value="Cysteine-rich receptor-like protein kinase 10"/>
    <property type="match status" value="1"/>
</dbReference>